<keyword evidence="2" id="KW-1003">Cell membrane</keyword>
<protein>
    <submittedName>
        <fullName evidence="7">LysE family translocator</fullName>
    </submittedName>
</protein>
<evidence type="ECO:0000313" key="7">
    <source>
        <dbReference type="EMBL" id="MEJ5977204.1"/>
    </source>
</evidence>
<feature type="transmembrane region" description="Helical" evidence="6">
    <location>
        <begin position="179"/>
        <end position="198"/>
    </location>
</feature>
<name>A0ABU8RVT1_9SPHN</name>
<evidence type="ECO:0000256" key="2">
    <source>
        <dbReference type="ARBA" id="ARBA00022475"/>
    </source>
</evidence>
<comment type="subcellular location">
    <subcellularLocation>
        <location evidence="1">Cell membrane</location>
        <topology evidence="1">Multi-pass membrane protein</topology>
    </subcellularLocation>
</comment>
<proteinExistence type="predicted"/>
<comment type="caution">
    <text evidence="7">The sequence shown here is derived from an EMBL/GenBank/DDBJ whole genome shotgun (WGS) entry which is preliminary data.</text>
</comment>
<dbReference type="InterPro" id="IPR001123">
    <property type="entry name" value="LeuE-type"/>
</dbReference>
<dbReference type="Proteomes" id="UP001361239">
    <property type="component" value="Unassembled WGS sequence"/>
</dbReference>
<keyword evidence="5 6" id="KW-0472">Membrane</keyword>
<sequence>MLDTGTLIALAVFALVSSATPGPNNLMLMASGTNFGFARSSAHMLGVALGFVAMIVVVGSGVGLAIHSSYYAGLTLKVASTVYMLYLAWKIATAPPPNVELRAGGKPMTFVQAAAFQWVNPKAWAMALTATAVYVPADNQALGLVQVAVVFGMINLPVVSIWTALGVQLRRLLDRPQTLRAFNVVMALLLVASLYPTLTMEA</sequence>
<gene>
    <name evidence="7" type="ORF">WG901_11195</name>
</gene>
<feature type="transmembrane region" description="Helical" evidence="6">
    <location>
        <begin position="144"/>
        <end position="167"/>
    </location>
</feature>
<keyword evidence="8" id="KW-1185">Reference proteome</keyword>
<organism evidence="7 8">
    <name type="scientific">Novosphingobium anseongense</name>
    <dbReference type="NCBI Taxonomy" id="3133436"/>
    <lineage>
        <taxon>Bacteria</taxon>
        <taxon>Pseudomonadati</taxon>
        <taxon>Pseudomonadota</taxon>
        <taxon>Alphaproteobacteria</taxon>
        <taxon>Sphingomonadales</taxon>
        <taxon>Sphingomonadaceae</taxon>
        <taxon>Novosphingobium</taxon>
    </lineage>
</organism>
<evidence type="ECO:0000313" key="8">
    <source>
        <dbReference type="Proteomes" id="UP001361239"/>
    </source>
</evidence>
<evidence type="ECO:0000256" key="3">
    <source>
        <dbReference type="ARBA" id="ARBA00022692"/>
    </source>
</evidence>
<dbReference type="EMBL" id="JBBHJZ010000002">
    <property type="protein sequence ID" value="MEJ5977204.1"/>
    <property type="molecule type" value="Genomic_DNA"/>
</dbReference>
<evidence type="ECO:0000256" key="4">
    <source>
        <dbReference type="ARBA" id="ARBA00022989"/>
    </source>
</evidence>
<evidence type="ECO:0000256" key="5">
    <source>
        <dbReference type="ARBA" id="ARBA00023136"/>
    </source>
</evidence>
<feature type="transmembrane region" description="Helical" evidence="6">
    <location>
        <begin position="71"/>
        <end position="89"/>
    </location>
</feature>
<keyword evidence="4 6" id="KW-1133">Transmembrane helix</keyword>
<evidence type="ECO:0000256" key="1">
    <source>
        <dbReference type="ARBA" id="ARBA00004651"/>
    </source>
</evidence>
<evidence type="ECO:0000256" key="6">
    <source>
        <dbReference type="SAM" id="Phobius"/>
    </source>
</evidence>
<feature type="transmembrane region" description="Helical" evidence="6">
    <location>
        <begin position="43"/>
        <end position="64"/>
    </location>
</feature>
<dbReference type="RefSeq" id="WP_339587146.1">
    <property type="nucleotide sequence ID" value="NZ_JBBHJZ010000002.1"/>
</dbReference>
<accession>A0ABU8RVT1</accession>
<keyword evidence="3 6" id="KW-0812">Transmembrane</keyword>
<dbReference type="Pfam" id="PF01810">
    <property type="entry name" value="LysE"/>
    <property type="match status" value="1"/>
</dbReference>
<reference evidence="7 8" key="1">
    <citation type="submission" date="2024-03" db="EMBL/GenBank/DDBJ databases">
        <authorList>
            <person name="Jo J.-H."/>
        </authorList>
    </citation>
    <scope>NUCLEOTIDE SEQUENCE [LARGE SCALE GENOMIC DNA]</scope>
    <source>
        <strain evidence="7 8">PS1R-30</strain>
    </source>
</reference>
<dbReference type="PANTHER" id="PTHR30086">
    <property type="entry name" value="ARGININE EXPORTER PROTEIN ARGO"/>
    <property type="match status" value="1"/>
</dbReference>
<dbReference type="PANTHER" id="PTHR30086:SF20">
    <property type="entry name" value="ARGININE EXPORTER PROTEIN ARGO-RELATED"/>
    <property type="match status" value="1"/>
</dbReference>